<reference evidence="2 3" key="1">
    <citation type="submission" date="2024-01" db="EMBL/GenBank/DDBJ databases">
        <title>Comparative genomics of Cryptococcus and Kwoniella reveals pathogenesis evolution and contrasting modes of karyotype evolution via chromosome fusion or intercentromeric recombination.</title>
        <authorList>
            <person name="Coelho M.A."/>
            <person name="David-Palma M."/>
            <person name="Shea T."/>
            <person name="Bowers K."/>
            <person name="McGinley-Smith S."/>
            <person name="Mohammad A.W."/>
            <person name="Gnirke A."/>
            <person name="Yurkov A.M."/>
            <person name="Nowrousian M."/>
            <person name="Sun S."/>
            <person name="Cuomo C.A."/>
            <person name="Heitman J."/>
        </authorList>
    </citation>
    <scope>NUCLEOTIDE SEQUENCE [LARGE SCALE GENOMIC DNA]</scope>
    <source>
        <strain evidence="2 3">CBS 6074</strain>
    </source>
</reference>
<dbReference type="EMBL" id="CP144106">
    <property type="protein sequence ID" value="WWC91802.1"/>
    <property type="molecule type" value="Genomic_DNA"/>
</dbReference>
<name>A0AAX4K2K0_9TREE</name>
<keyword evidence="3" id="KW-1185">Reference proteome</keyword>
<gene>
    <name evidence="2" type="ORF">L201_006749</name>
</gene>
<evidence type="ECO:0000256" key="1">
    <source>
        <dbReference type="SAM" id="MobiDB-lite"/>
    </source>
</evidence>
<proteinExistence type="predicted"/>
<dbReference type="RefSeq" id="XP_066078564.1">
    <property type="nucleotide sequence ID" value="XM_066222467.1"/>
</dbReference>
<protein>
    <submittedName>
        <fullName evidence="2">Uncharacterized protein</fullName>
    </submittedName>
</protein>
<feature type="region of interest" description="Disordered" evidence="1">
    <location>
        <begin position="159"/>
        <end position="195"/>
    </location>
</feature>
<evidence type="ECO:0000313" key="2">
    <source>
        <dbReference type="EMBL" id="WWC91802.1"/>
    </source>
</evidence>
<organism evidence="2 3">
    <name type="scientific">Kwoniella dendrophila CBS 6074</name>
    <dbReference type="NCBI Taxonomy" id="1295534"/>
    <lineage>
        <taxon>Eukaryota</taxon>
        <taxon>Fungi</taxon>
        <taxon>Dikarya</taxon>
        <taxon>Basidiomycota</taxon>
        <taxon>Agaricomycotina</taxon>
        <taxon>Tremellomycetes</taxon>
        <taxon>Tremellales</taxon>
        <taxon>Cryptococcaceae</taxon>
        <taxon>Kwoniella</taxon>
    </lineage>
</organism>
<feature type="compositionally biased region" description="Polar residues" evidence="1">
    <location>
        <begin position="178"/>
        <end position="195"/>
    </location>
</feature>
<dbReference type="Proteomes" id="UP001355207">
    <property type="component" value="Chromosome 9"/>
</dbReference>
<sequence>MLGAPLFQKNSTNAEMGLPPPDKEIPPLDERFTCENGPLHRSISVKVYKTGSEEPFRERFLRDFGDYIYSENVFDDDECGSLRRARFVQRTDLVYEFQPSLLEDLLTTGETNSIDTANTRQFQANLTPLHVVQKMYPMLKKDHAIEVATSIAEEASKWMIKRTEQQSTMRDSGASRYTAESSQAETGPSSSRGNH</sequence>
<accession>A0AAX4K2K0</accession>
<dbReference type="GeneID" id="91097418"/>
<dbReference type="AlphaFoldDB" id="A0AAX4K2K0"/>
<evidence type="ECO:0000313" key="3">
    <source>
        <dbReference type="Proteomes" id="UP001355207"/>
    </source>
</evidence>